<dbReference type="eggNOG" id="ENOG5032FP5">
    <property type="taxonomic scope" value="Bacteria"/>
</dbReference>
<accession>E6LGF2</accession>
<evidence type="ECO:0000313" key="2">
    <source>
        <dbReference type="Proteomes" id="UP000010296"/>
    </source>
</evidence>
<dbReference type="PROSITE" id="PS51257">
    <property type="entry name" value="PROKAR_LIPOPROTEIN"/>
    <property type="match status" value="1"/>
</dbReference>
<keyword evidence="2" id="KW-1185">Reference proteome</keyword>
<evidence type="ECO:0000313" key="1">
    <source>
        <dbReference type="EMBL" id="EFU73716.1"/>
    </source>
</evidence>
<reference evidence="1 2" key="1">
    <citation type="submission" date="2010-12" db="EMBL/GenBank/DDBJ databases">
        <authorList>
            <person name="Muzny D."/>
            <person name="Qin X."/>
            <person name="Deng J."/>
            <person name="Jiang H."/>
            <person name="Liu Y."/>
            <person name="Qu J."/>
            <person name="Song X.-Z."/>
            <person name="Zhang L."/>
            <person name="Thornton R."/>
            <person name="Coyle M."/>
            <person name="Francisco L."/>
            <person name="Jackson L."/>
            <person name="Javaid M."/>
            <person name="Korchina V."/>
            <person name="Kovar C."/>
            <person name="Mata R."/>
            <person name="Mathew T."/>
            <person name="Ngo R."/>
            <person name="Nguyen L."/>
            <person name="Nguyen N."/>
            <person name="Okwuonu G."/>
            <person name="Ongeri F."/>
            <person name="Pham C."/>
            <person name="Simmons D."/>
            <person name="Wilczek-Boney K."/>
            <person name="Hale W."/>
            <person name="Jakkamsetti A."/>
            <person name="Pham P."/>
            <person name="Ruth R."/>
            <person name="San Lucas F."/>
            <person name="Warren J."/>
            <person name="Zhang J."/>
            <person name="Zhao Z."/>
            <person name="Zhou C."/>
            <person name="Zhu D."/>
            <person name="Lee S."/>
            <person name="Bess C."/>
            <person name="Blankenburg K."/>
            <person name="Forbes L."/>
            <person name="Fu Q."/>
            <person name="Gubbala S."/>
            <person name="Hirani K."/>
            <person name="Jayaseelan J.C."/>
            <person name="Lara F."/>
            <person name="Munidasa M."/>
            <person name="Palculict T."/>
            <person name="Patil S."/>
            <person name="Pu L.-L."/>
            <person name="Saada N."/>
            <person name="Tang L."/>
            <person name="Weissenberger G."/>
            <person name="Zhu Y."/>
            <person name="Hemphill L."/>
            <person name="Shang Y."/>
            <person name="Youmans B."/>
            <person name="Ayvaz T."/>
            <person name="Ross M."/>
            <person name="Santibanez J."/>
            <person name="Aqrawi P."/>
            <person name="Gross S."/>
            <person name="Joshi V."/>
            <person name="Fowler G."/>
            <person name="Nazareth L."/>
            <person name="Reid J."/>
            <person name="Worley K."/>
            <person name="Petrosino J."/>
            <person name="Highlander S."/>
            <person name="Gibbs R."/>
        </authorList>
    </citation>
    <scope>NUCLEOTIDE SEQUENCE [LARGE SCALE GENOMIC DNA]</scope>
    <source>
        <strain evidence="2">DSM 15952 / CCUG 50447 / LMG 22039 / TP 1.5</strain>
    </source>
</reference>
<gene>
    <name evidence="1" type="ORF">HMPREF9088_1442</name>
</gene>
<evidence type="ECO:0008006" key="3">
    <source>
        <dbReference type="Google" id="ProtNLM"/>
    </source>
</evidence>
<dbReference type="Proteomes" id="UP000010296">
    <property type="component" value="Unassembled WGS sequence"/>
</dbReference>
<dbReference type="HOGENOM" id="CLU_129209_0_0_9"/>
<dbReference type="EMBL" id="AEPV01000060">
    <property type="protein sequence ID" value="EFU73716.1"/>
    <property type="molecule type" value="Genomic_DNA"/>
</dbReference>
<comment type="caution">
    <text evidence="1">The sequence shown here is derived from an EMBL/GenBank/DDBJ whole genome shotgun (WGS) entry which is preliminary data.</text>
</comment>
<proteinExistence type="predicted"/>
<dbReference type="STRING" id="888064.HMPREF9088_1442"/>
<organism evidence="1 2">
    <name type="scientific">Enterococcus italicus (strain DSM 15952 / CCUG 50447 / LMG 22039 / TP 1.5)</name>
    <dbReference type="NCBI Taxonomy" id="888064"/>
    <lineage>
        <taxon>Bacteria</taxon>
        <taxon>Bacillati</taxon>
        <taxon>Bacillota</taxon>
        <taxon>Bacilli</taxon>
        <taxon>Lactobacillales</taxon>
        <taxon>Enterococcaceae</taxon>
        <taxon>Enterococcus</taxon>
    </lineage>
</organism>
<sequence>MKPRIARKGEIRLKQYRFLGLFIVCIMLVGCQKAADTTIHVTTDSVRESTEPTSESLLLKQNFMLIQTDAAHFPQSQGVFDIQSDQMTVVKQYIPVDNLNIIQDNKLNADGSQDTNQVAEDVMKTFPDQTYDADPYKVYETVITDITVSIDDSQLLIKGADNYQQLFTFQNDNYTQVKDQNDVIYEVRISK</sequence>
<name>E6LGF2_ENTI1</name>
<protein>
    <recommendedName>
        <fullName evidence="3">Lipoprotein</fullName>
    </recommendedName>
</protein>
<dbReference type="PATRIC" id="fig|888064.11.peg.406"/>
<dbReference type="AlphaFoldDB" id="E6LGF2"/>